<dbReference type="InterPro" id="IPR006976">
    <property type="entry name" value="VanZ-like"/>
</dbReference>
<name>A0ABS4MER8_9LACO</name>
<feature type="transmembrane region" description="Helical" evidence="1">
    <location>
        <begin position="84"/>
        <end position="101"/>
    </location>
</feature>
<feature type="domain" description="VanZ-like" evidence="2">
    <location>
        <begin position="13"/>
        <end position="159"/>
    </location>
</feature>
<keyword evidence="4" id="KW-1185">Reference proteome</keyword>
<evidence type="ECO:0000259" key="2">
    <source>
        <dbReference type="Pfam" id="PF04892"/>
    </source>
</evidence>
<dbReference type="Pfam" id="PF04892">
    <property type="entry name" value="VanZ"/>
    <property type="match status" value="1"/>
</dbReference>
<gene>
    <name evidence="3" type="ORF">J2Z60_001046</name>
</gene>
<evidence type="ECO:0000313" key="3">
    <source>
        <dbReference type="EMBL" id="MBP2057874.1"/>
    </source>
</evidence>
<protein>
    <recommendedName>
        <fullName evidence="2">VanZ-like domain-containing protein</fullName>
    </recommendedName>
</protein>
<feature type="transmembrane region" description="Helical" evidence="1">
    <location>
        <begin position="12"/>
        <end position="32"/>
    </location>
</feature>
<feature type="transmembrane region" description="Helical" evidence="1">
    <location>
        <begin position="108"/>
        <end position="124"/>
    </location>
</feature>
<keyword evidence="1" id="KW-0812">Transmembrane</keyword>
<dbReference type="PIRSF" id="PIRSF019083">
    <property type="entry name" value="UCP019083_VanZ"/>
    <property type="match status" value="1"/>
</dbReference>
<evidence type="ECO:0000256" key="1">
    <source>
        <dbReference type="SAM" id="Phobius"/>
    </source>
</evidence>
<dbReference type="EMBL" id="JAGGLU010000004">
    <property type="protein sequence ID" value="MBP2057874.1"/>
    <property type="molecule type" value="Genomic_DNA"/>
</dbReference>
<evidence type="ECO:0000313" key="4">
    <source>
        <dbReference type="Proteomes" id="UP001519292"/>
    </source>
</evidence>
<proteinExistence type="predicted"/>
<comment type="caution">
    <text evidence="3">The sequence shown here is derived from an EMBL/GenBank/DDBJ whole genome shotgun (WGS) entry which is preliminary data.</text>
</comment>
<dbReference type="RefSeq" id="WP_209686611.1">
    <property type="nucleotide sequence ID" value="NZ_JAGGLU010000004.1"/>
</dbReference>
<dbReference type="Proteomes" id="UP001519292">
    <property type="component" value="Unassembled WGS sequence"/>
</dbReference>
<reference evidence="3 4" key="1">
    <citation type="submission" date="2021-03" db="EMBL/GenBank/DDBJ databases">
        <title>Genomic Encyclopedia of Type Strains, Phase IV (KMG-IV): sequencing the most valuable type-strain genomes for metagenomic binning, comparative biology and taxonomic classification.</title>
        <authorList>
            <person name="Goeker M."/>
        </authorList>
    </citation>
    <scope>NUCLEOTIDE SEQUENCE [LARGE SCALE GENOMIC DNA]</scope>
    <source>
        <strain evidence="3 4">DSM 101872</strain>
    </source>
</reference>
<keyword evidence="1" id="KW-1133">Transmembrane helix</keyword>
<feature type="transmembrane region" description="Helical" evidence="1">
    <location>
        <begin position="144"/>
        <end position="162"/>
    </location>
</feature>
<sequence length="175" mass="20250">MNKLRLTTREIVFICLMAVILIGLFISSSMTYHEQEMSPGFIHRHFRFLEDIVGNWNIYYQNRWHNAQLDNGVAGMTQFVMRKMAHFGSYFLLGFFSCFGLDRIFKKWAGPLYIWLGIIILAGLDEFHQMLTGDRTPSVWDVCLDASGALLAILICIIVYSIRTKMIKNKTLAKK</sequence>
<keyword evidence="1" id="KW-0472">Membrane</keyword>
<accession>A0ABS4MER8</accession>
<dbReference type="InterPro" id="IPR016747">
    <property type="entry name" value="Phosphotransbutyrylase"/>
</dbReference>
<organism evidence="3 4">
    <name type="scientific">Lactobacillus colini</name>
    <dbReference type="NCBI Taxonomy" id="1819254"/>
    <lineage>
        <taxon>Bacteria</taxon>
        <taxon>Bacillati</taxon>
        <taxon>Bacillota</taxon>
        <taxon>Bacilli</taxon>
        <taxon>Lactobacillales</taxon>
        <taxon>Lactobacillaceae</taxon>
        <taxon>Lactobacillus</taxon>
    </lineage>
</organism>
<dbReference type="NCBIfam" id="NF037970">
    <property type="entry name" value="vanZ_1"/>
    <property type="match status" value="1"/>
</dbReference>